<dbReference type="Gene3D" id="3.90.180.10">
    <property type="entry name" value="Medium-chain alcohol dehydrogenases, catalytic domain"/>
    <property type="match status" value="1"/>
</dbReference>
<evidence type="ECO:0000313" key="2">
    <source>
        <dbReference type="EMBL" id="MBB5850916.1"/>
    </source>
</evidence>
<name>A0A841ASP6_9PSEU</name>
<reference evidence="2 3" key="1">
    <citation type="submission" date="2020-08" db="EMBL/GenBank/DDBJ databases">
        <title>Sequencing the genomes of 1000 actinobacteria strains.</title>
        <authorList>
            <person name="Klenk H.-P."/>
        </authorList>
    </citation>
    <scope>NUCLEOTIDE SEQUENCE [LARGE SCALE GENOMIC DNA]</scope>
    <source>
        <strain evidence="2 3">DSM 45272</strain>
    </source>
</reference>
<dbReference type="EMBL" id="JACHMX010000001">
    <property type="protein sequence ID" value="MBB5850916.1"/>
    <property type="molecule type" value="Genomic_DNA"/>
</dbReference>
<evidence type="ECO:0000313" key="3">
    <source>
        <dbReference type="Proteomes" id="UP000580861"/>
    </source>
</evidence>
<comment type="caution">
    <text evidence="2">The sequence shown here is derived from an EMBL/GenBank/DDBJ whole genome shotgun (WGS) entry which is preliminary data.</text>
</comment>
<protein>
    <submittedName>
        <fullName evidence="2">NADPH:quinone reductase-like Zn-dependent oxidoreductase</fullName>
    </submittedName>
</protein>
<dbReference type="Proteomes" id="UP000580861">
    <property type="component" value="Unassembled WGS sequence"/>
</dbReference>
<sequence>MNPLDLQARRGDYRDQVALPAVIGNNVSGVVVESGPGAGDFKSGEEVWCLAPVGPMPSSMWSTRPLVAR</sequence>
<dbReference type="Pfam" id="PF08240">
    <property type="entry name" value="ADH_N"/>
    <property type="match status" value="1"/>
</dbReference>
<dbReference type="InterPro" id="IPR013154">
    <property type="entry name" value="ADH-like_N"/>
</dbReference>
<accession>A0A841ASP6</accession>
<feature type="domain" description="Alcohol dehydrogenase-like N-terminal" evidence="1">
    <location>
        <begin position="1"/>
        <end position="49"/>
    </location>
</feature>
<proteinExistence type="predicted"/>
<dbReference type="SUPFAM" id="SSF50129">
    <property type="entry name" value="GroES-like"/>
    <property type="match status" value="1"/>
</dbReference>
<organism evidence="2 3">
    <name type="scientific">Amycolatopsis umgeniensis</name>
    <dbReference type="NCBI Taxonomy" id="336628"/>
    <lineage>
        <taxon>Bacteria</taxon>
        <taxon>Bacillati</taxon>
        <taxon>Actinomycetota</taxon>
        <taxon>Actinomycetes</taxon>
        <taxon>Pseudonocardiales</taxon>
        <taxon>Pseudonocardiaceae</taxon>
        <taxon>Amycolatopsis</taxon>
    </lineage>
</organism>
<keyword evidence="3" id="KW-1185">Reference proteome</keyword>
<evidence type="ECO:0000259" key="1">
    <source>
        <dbReference type="Pfam" id="PF08240"/>
    </source>
</evidence>
<dbReference type="InterPro" id="IPR011032">
    <property type="entry name" value="GroES-like_sf"/>
</dbReference>
<gene>
    <name evidence="2" type="ORF">HDA45_001003</name>
</gene>
<dbReference type="AlphaFoldDB" id="A0A841ASP6"/>